<evidence type="ECO:0000313" key="4">
    <source>
        <dbReference type="Proteomes" id="UP000178099"/>
    </source>
</evidence>
<accession>A0A1G2DD46</accession>
<gene>
    <name evidence="3" type="ORF">A3D67_00165</name>
</gene>
<dbReference type="Proteomes" id="UP000178099">
    <property type="component" value="Unassembled WGS sequence"/>
</dbReference>
<evidence type="ECO:0000256" key="1">
    <source>
        <dbReference type="SAM" id="Phobius"/>
    </source>
</evidence>
<reference evidence="3 4" key="1">
    <citation type="journal article" date="2016" name="Nat. Commun.">
        <title>Thousands of microbial genomes shed light on interconnected biogeochemical processes in an aquifer system.</title>
        <authorList>
            <person name="Anantharaman K."/>
            <person name="Brown C.T."/>
            <person name="Hug L.A."/>
            <person name="Sharon I."/>
            <person name="Castelle C.J."/>
            <person name="Probst A.J."/>
            <person name="Thomas B.C."/>
            <person name="Singh A."/>
            <person name="Wilkins M.J."/>
            <person name="Karaoz U."/>
            <person name="Brodie E.L."/>
            <person name="Williams K.H."/>
            <person name="Hubbard S.S."/>
            <person name="Banfield J.F."/>
        </authorList>
    </citation>
    <scope>NUCLEOTIDE SEQUENCE [LARGE SCALE GENOMIC DNA]</scope>
</reference>
<feature type="domain" description="Band 7" evidence="2">
    <location>
        <begin position="203"/>
        <end position="332"/>
    </location>
</feature>
<dbReference type="Gene3D" id="3.30.479.30">
    <property type="entry name" value="Band 7 domain"/>
    <property type="match status" value="1"/>
</dbReference>
<dbReference type="EMBL" id="MHLN01000018">
    <property type="protein sequence ID" value="OGZ11565.1"/>
    <property type="molecule type" value="Genomic_DNA"/>
</dbReference>
<dbReference type="InterPro" id="IPR036013">
    <property type="entry name" value="Band_7/SPFH_dom_sf"/>
</dbReference>
<dbReference type="InterPro" id="IPR001107">
    <property type="entry name" value="Band_7"/>
</dbReference>
<dbReference type="SUPFAM" id="SSF117892">
    <property type="entry name" value="Band 7/SPFH domain"/>
    <property type="match status" value="1"/>
</dbReference>
<feature type="transmembrane region" description="Helical" evidence="1">
    <location>
        <begin position="30"/>
        <end position="57"/>
    </location>
</feature>
<comment type="caution">
    <text evidence="3">The sequence shown here is derived from an EMBL/GenBank/DDBJ whole genome shotgun (WGS) entry which is preliminary data.</text>
</comment>
<organism evidence="3 4">
    <name type="scientific">Candidatus Lloydbacteria bacterium RIFCSPHIGHO2_02_FULL_51_22</name>
    <dbReference type="NCBI Taxonomy" id="1798663"/>
    <lineage>
        <taxon>Bacteria</taxon>
        <taxon>Candidatus Lloydiibacteriota</taxon>
    </lineage>
</organism>
<keyword evidence="1" id="KW-0812">Transmembrane</keyword>
<dbReference type="Pfam" id="PF01145">
    <property type="entry name" value="Band_7"/>
    <property type="match status" value="1"/>
</dbReference>
<sequence>MTFYTFCDTLNVGKFLEITHRQRKGDSMSFYFALGLFIGTISVLCCGASFLVCFTFWTFAQSDKFFTVLKEGYTKAIMSNGKPVRLVMRSENHRFRKELEGTSGRPQDWDIVEYTPPAIAPATPSNMEGAWTRITRTLRFVSGVYLFDDLVWIGFPPAYSVYTYTFHWSSRVQDPRGEGMKQVQRSEAVSHILAPQQEVYFALIEAAKTSELVPVNASVALTVRIMNPFKALFNTHQWLKTVINQSEPLIREVIGRYTFKALTESRETASNELENDEGFKAHRKTLEMEYGVNIVLAQFRSIEPSGKHADEITKISLQEYTAQQELKKAEQKVKIADEEAKAIGILARATKGRLQEELGAVVALGLAAVELRKMELLPKGLLVLGGQAPVMSLPFSASDKKTQ</sequence>
<keyword evidence="1" id="KW-0472">Membrane</keyword>
<protein>
    <recommendedName>
        <fullName evidence="2">Band 7 domain-containing protein</fullName>
    </recommendedName>
</protein>
<dbReference type="AlphaFoldDB" id="A0A1G2DD46"/>
<evidence type="ECO:0000259" key="2">
    <source>
        <dbReference type="Pfam" id="PF01145"/>
    </source>
</evidence>
<evidence type="ECO:0000313" key="3">
    <source>
        <dbReference type="EMBL" id="OGZ11565.1"/>
    </source>
</evidence>
<name>A0A1G2DD46_9BACT</name>
<proteinExistence type="predicted"/>
<keyword evidence="1" id="KW-1133">Transmembrane helix</keyword>